<dbReference type="Proteomes" id="UP001301769">
    <property type="component" value="Unassembled WGS sequence"/>
</dbReference>
<dbReference type="EMBL" id="MU858048">
    <property type="protein sequence ID" value="KAK4219426.1"/>
    <property type="molecule type" value="Genomic_DNA"/>
</dbReference>
<name>A0AAN7BB72_9PEZI</name>
<evidence type="ECO:0000313" key="3">
    <source>
        <dbReference type="Proteomes" id="UP001301769"/>
    </source>
</evidence>
<comment type="caution">
    <text evidence="2">The sequence shown here is derived from an EMBL/GenBank/DDBJ whole genome shotgun (WGS) entry which is preliminary data.</text>
</comment>
<dbReference type="SUPFAM" id="SSF109604">
    <property type="entry name" value="HD-domain/PDEase-like"/>
    <property type="match status" value="1"/>
</dbReference>
<sequence length="228" mass="25737">MDTFKDDELVQSITAYVKNYMRNYDASHSWDHIERVVGLARYIYDKSEHKDSLDLRTIQLAALLHDVGDKKYIKPTEDPATMIANLLISHNCPGDLASKIQTICHGVSYSSEIKDTEKVVRLIEQYPELAVVQDADRLDALGAVGIARMFTYGGAKMNRALQAGMDHFDEKLLKLEGMMKTDVGRQLGRERTQRLQDFKKWWGEEVAFAAPAVEAAAPEGGEKKDKME</sequence>
<reference evidence="2" key="1">
    <citation type="journal article" date="2023" name="Mol. Phylogenet. Evol.">
        <title>Genome-scale phylogeny and comparative genomics of the fungal order Sordariales.</title>
        <authorList>
            <person name="Hensen N."/>
            <person name="Bonometti L."/>
            <person name="Westerberg I."/>
            <person name="Brannstrom I.O."/>
            <person name="Guillou S."/>
            <person name="Cros-Aarteil S."/>
            <person name="Calhoun S."/>
            <person name="Haridas S."/>
            <person name="Kuo A."/>
            <person name="Mondo S."/>
            <person name="Pangilinan J."/>
            <person name="Riley R."/>
            <person name="LaButti K."/>
            <person name="Andreopoulos B."/>
            <person name="Lipzen A."/>
            <person name="Chen C."/>
            <person name="Yan M."/>
            <person name="Daum C."/>
            <person name="Ng V."/>
            <person name="Clum A."/>
            <person name="Steindorff A."/>
            <person name="Ohm R.A."/>
            <person name="Martin F."/>
            <person name="Silar P."/>
            <person name="Natvig D.O."/>
            <person name="Lalanne C."/>
            <person name="Gautier V."/>
            <person name="Ament-Velasquez S.L."/>
            <person name="Kruys A."/>
            <person name="Hutchinson M.I."/>
            <person name="Powell A.J."/>
            <person name="Barry K."/>
            <person name="Miller A.N."/>
            <person name="Grigoriev I.V."/>
            <person name="Debuchy R."/>
            <person name="Gladieux P."/>
            <person name="Hiltunen Thoren M."/>
            <person name="Johannesson H."/>
        </authorList>
    </citation>
    <scope>NUCLEOTIDE SEQUENCE</scope>
    <source>
        <strain evidence="2">PSN293</strain>
    </source>
</reference>
<dbReference type="InterPro" id="IPR003607">
    <property type="entry name" value="HD/PDEase_dom"/>
</dbReference>
<evidence type="ECO:0000259" key="1">
    <source>
        <dbReference type="SMART" id="SM00471"/>
    </source>
</evidence>
<dbReference type="PANTHER" id="PTHR33594:SF1">
    <property type="entry name" value="HD_PDEASE DOMAIN-CONTAINING PROTEIN"/>
    <property type="match status" value="1"/>
</dbReference>
<protein>
    <recommendedName>
        <fullName evidence="1">HD/PDEase domain-containing protein</fullName>
    </recommendedName>
</protein>
<dbReference type="InterPro" id="IPR006674">
    <property type="entry name" value="HD_domain"/>
</dbReference>
<dbReference type="Gene3D" id="1.10.3210.50">
    <property type="match status" value="1"/>
</dbReference>
<dbReference type="SMART" id="SM00471">
    <property type="entry name" value="HDc"/>
    <property type="match status" value="1"/>
</dbReference>
<organism evidence="2 3">
    <name type="scientific">Rhypophila decipiens</name>
    <dbReference type="NCBI Taxonomy" id="261697"/>
    <lineage>
        <taxon>Eukaryota</taxon>
        <taxon>Fungi</taxon>
        <taxon>Dikarya</taxon>
        <taxon>Ascomycota</taxon>
        <taxon>Pezizomycotina</taxon>
        <taxon>Sordariomycetes</taxon>
        <taxon>Sordariomycetidae</taxon>
        <taxon>Sordariales</taxon>
        <taxon>Naviculisporaceae</taxon>
        <taxon>Rhypophila</taxon>
    </lineage>
</organism>
<keyword evidence="3" id="KW-1185">Reference proteome</keyword>
<dbReference type="PANTHER" id="PTHR33594">
    <property type="entry name" value="SUPERFAMILY HYDROLASE, PUTATIVE (AFU_ORTHOLOGUE AFUA_1G03035)-RELATED"/>
    <property type="match status" value="1"/>
</dbReference>
<proteinExistence type="predicted"/>
<dbReference type="Pfam" id="PF01966">
    <property type="entry name" value="HD"/>
    <property type="match status" value="1"/>
</dbReference>
<feature type="domain" description="HD/PDEase" evidence="1">
    <location>
        <begin position="25"/>
        <end position="150"/>
    </location>
</feature>
<accession>A0AAN7BB72</accession>
<dbReference type="AlphaFoldDB" id="A0AAN7BB72"/>
<dbReference type="CDD" id="cd00077">
    <property type="entry name" value="HDc"/>
    <property type="match status" value="1"/>
</dbReference>
<gene>
    <name evidence="2" type="ORF">QBC37DRAFT_410015</name>
</gene>
<evidence type="ECO:0000313" key="2">
    <source>
        <dbReference type="EMBL" id="KAK4219426.1"/>
    </source>
</evidence>
<reference evidence="2" key="2">
    <citation type="submission" date="2023-05" db="EMBL/GenBank/DDBJ databases">
        <authorList>
            <consortium name="Lawrence Berkeley National Laboratory"/>
            <person name="Steindorff A."/>
            <person name="Hensen N."/>
            <person name="Bonometti L."/>
            <person name="Westerberg I."/>
            <person name="Brannstrom I.O."/>
            <person name="Guillou S."/>
            <person name="Cros-Aarteil S."/>
            <person name="Calhoun S."/>
            <person name="Haridas S."/>
            <person name="Kuo A."/>
            <person name="Mondo S."/>
            <person name="Pangilinan J."/>
            <person name="Riley R."/>
            <person name="Labutti K."/>
            <person name="Andreopoulos B."/>
            <person name="Lipzen A."/>
            <person name="Chen C."/>
            <person name="Yanf M."/>
            <person name="Daum C."/>
            <person name="Ng V."/>
            <person name="Clum A."/>
            <person name="Ohm R."/>
            <person name="Martin F."/>
            <person name="Silar P."/>
            <person name="Natvig D."/>
            <person name="Lalanne C."/>
            <person name="Gautier V."/>
            <person name="Ament-Velasquez S.L."/>
            <person name="Kruys A."/>
            <person name="Hutchinson M.I."/>
            <person name="Powell A.J."/>
            <person name="Barry K."/>
            <person name="Miller A.N."/>
            <person name="Grigoriev I.V."/>
            <person name="Debuchy R."/>
            <person name="Gladieux P."/>
            <person name="Thoren M.H."/>
            <person name="Johannesson H."/>
        </authorList>
    </citation>
    <scope>NUCLEOTIDE SEQUENCE</scope>
    <source>
        <strain evidence="2">PSN293</strain>
    </source>
</reference>